<comment type="caution">
    <text evidence="1">The sequence shown here is derived from an EMBL/GenBank/DDBJ whole genome shotgun (WGS) entry which is preliminary data.</text>
</comment>
<accession>A0A8H7MB18</accession>
<reference evidence="1" key="1">
    <citation type="submission" date="2016-08" db="EMBL/GenBank/DDBJ databases">
        <authorList>
            <person name="Yan J."/>
        </authorList>
    </citation>
    <scope>NUCLEOTIDE SEQUENCE</scope>
    <source>
        <strain evidence="1">CSS-01s</strain>
    </source>
</reference>
<dbReference type="Proteomes" id="UP000627934">
    <property type="component" value="Unassembled WGS sequence"/>
</dbReference>
<proteinExistence type="predicted"/>
<reference evidence="1" key="2">
    <citation type="journal article" date="2018" name="DNA Res.">
        <title>Comparative genome and transcriptome analyses reveal adaptations to opportunistic infections in woody plant degrading pathogens of Botryosphaeriaceae.</title>
        <authorList>
            <person name="Yan J.Y."/>
            <person name="Zhao W.S."/>
            <person name="Chen Z."/>
            <person name="Xing Q.K."/>
            <person name="Zhang W."/>
            <person name="Chethana K.W.T."/>
            <person name="Xue M.F."/>
            <person name="Xu J.P."/>
            <person name="Phillips A.J.L."/>
            <person name="Wang Y."/>
            <person name="Liu J.H."/>
            <person name="Liu M."/>
            <person name="Zhou Y."/>
            <person name="Jayawardena R.S."/>
            <person name="Manawasinghe I.S."/>
            <person name="Huang J.B."/>
            <person name="Qiao G.H."/>
            <person name="Fu C.Y."/>
            <person name="Guo F.F."/>
            <person name="Dissanayake A.J."/>
            <person name="Peng Y.L."/>
            <person name="Hyde K.D."/>
            <person name="Li X.H."/>
        </authorList>
    </citation>
    <scope>NUCLEOTIDE SEQUENCE</scope>
    <source>
        <strain evidence="1">CSS-01s</strain>
    </source>
</reference>
<dbReference type="EMBL" id="MDYX01000037">
    <property type="protein sequence ID" value="KAF9629932.1"/>
    <property type="molecule type" value="Genomic_DNA"/>
</dbReference>
<evidence type="ECO:0000313" key="2">
    <source>
        <dbReference type="Proteomes" id="UP000627934"/>
    </source>
</evidence>
<name>A0A8H7MB18_9PEZI</name>
<organism evidence="1 2">
    <name type="scientific">Lasiodiplodia theobromae</name>
    <dbReference type="NCBI Taxonomy" id="45133"/>
    <lineage>
        <taxon>Eukaryota</taxon>
        <taxon>Fungi</taxon>
        <taxon>Dikarya</taxon>
        <taxon>Ascomycota</taxon>
        <taxon>Pezizomycotina</taxon>
        <taxon>Dothideomycetes</taxon>
        <taxon>Dothideomycetes incertae sedis</taxon>
        <taxon>Botryosphaeriales</taxon>
        <taxon>Botryosphaeriaceae</taxon>
        <taxon>Lasiodiplodia</taxon>
    </lineage>
</organism>
<dbReference type="AlphaFoldDB" id="A0A8H7MB18"/>
<gene>
    <name evidence="1" type="ORF">BFW01_g113</name>
</gene>
<protein>
    <submittedName>
        <fullName evidence="1">Uncharacterized protein</fullName>
    </submittedName>
</protein>
<sequence length="86" mass="8969">MRPACVSHGPALLQRLSPPPFTATLLTPARRRPGTLLISTAFGRIKGTAYKTAPKASAAVALQIAARPKNIDTLNNLPPPAAEVAC</sequence>
<evidence type="ECO:0000313" key="1">
    <source>
        <dbReference type="EMBL" id="KAF9629932.1"/>
    </source>
</evidence>